<organism evidence="2 3">
    <name type="scientific">Trichoderma lentiforme</name>
    <dbReference type="NCBI Taxonomy" id="1567552"/>
    <lineage>
        <taxon>Eukaryota</taxon>
        <taxon>Fungi</taxon>
        <taxon>Dikarya</taxon>
        <taxon>Ascomycota</taxon>
        <taxon>Pezizomycotina</taxon>
        <taxon>Sordariomycetes</taxon>
        <taxon>Hypocreomycetidae</taxon>
        <taxon>Hypocreales</taxon>
        <taxon>Hypocreaceae</taxon>
        <taxon>Trichoderma</taxon>
    </lineage>
</organism>
<accession>A0A9P4XAI3</accession>
<evidence type="ECO:0000256" key="1">
    <source>
        <dbReference type="SAM" id="MobiDB-lite"/>
    </source>
</evidence>
<sequence length="104" mass="12242">MERYIEGLSLHHWHRRQKEAVPIKHVAQRHRGAKESGRRSGRDREARKGGRVDVLQRRDEGSSQQPGWWWRDGVSKLCLPSPYFFVPTPQQPRQFGSPRTRFAV</sequence>
<protein>
    <submittedName>
        <fullName evidence="2">Uncharacterized protein</fullName>
    </submittedName>
</protein>
<proteinExistence type="predicted"/>
<feature type="compositionally biased region" description="Basic and acidic residues" evidence="1">
    <location>
        <begin position="33"/>
        <end position="61"/>
    </location>
</feature>
<dbReference type="AlphaFoldDB" id="A0A9P4XAI3"/>
<comment type="caution">
    <text evidence="2">The sequence shown here is derived from an EMBL/GenBank/DDBJ whole genome shotgun (WGS) entry which is preliminary data.</text>
</comment>
<gene>
    <name evidence="2" type="ORF">CFAM422_009082</name>
</gene>
<reference evidence="2 3" key="1">
    <citation type="submission" date="2018-06" db="EMBL/GenBank/DDBJ databases">
        <title>Genome analysis of cellulolytic fungus Trichoderma lentiforme CFAM-422.</title>
        <authorList>
            <person name="Steindorff A.S."/>
            <person name="Formighieri E.F."/>
            <person name="Midorikawa G.E.O."/>
            <person name="Tamietti M.S."/>
            <person name="Ramos E.Z."/>
            <person name="Silva A.S."/>
            <person name="Bon E.P.S."/>
            <person name="Mendes T.D."/>
            <person name="Damaso M.C.T."/>
            <person name="Favaro L.C.L."/>
        </authorList>
    </citation>
    <scope>NUCLEOTIDE SEQUENCE [LARGE SCALE GENOMIC DNA]</scope>
    <source>
        <strain evidence="2 3">CFAM-422</strain>
    </source>
</reference>
<dbReference type="Proteomes" id="UP000801864">
    <property type="component" value="Unassembled WGS sequence"/>
</dbReference>
<evidence type="ECO:0000313" key="2">
    <source>
        <dbReference type="EMBL" id="KAF3066875.1"/>
    </source>
</evidence>
<feature type="region of interest" description="Disordered" evidence="1">
    <location>
        <begin position="19"/>
        <end position="66"/>
    </location>
</feature>
<name>A0A9P4XAI3_9HYPO</name>
<keyword evidence="3" id="KW-1185">Reference proteome</keyword>
<evidence type="ECO:0000313" key="3">
    <source>
        <dbReference type="Proteomes" id="UP000801864"/>
    </source>
</evidence>
<dbReference type="EMBL" id="QLNT01000016">
    <property type="protein sequence ID" value="KAF3066875.1"/>
    <property type="molecule type" value="Genomic_DNA"/>
</dbReference>